<name>A0A9W5PCY7_9BACI</name>
<dbReference type="EMBL" id="AMXN01000004">
    <property type="protein sequence ID" value="ELS61278.1"/>
    <property type="molecule type" value="Genomic_DNA"/>
</dbReference>
<evidence type="ECO:0000313" key="1">
    <source>
        <dbReference type="EMBL" id="ELS61278.1"/>
    </source>
</evidence>
<keyword evidence="1" id="KW-0378">Hydrolase</keyword>
<proteinExistence type="predicted"/>
<organism evidence="1 2">
    <name type="scientific">Bacillus inaquosorum KCTC 13429</name>
    <dbReference type="NCBI Taxonomy" id="1236548"/>
    <lineage>
        <taxon>Bacteria</taxon>
        <taxon>Bacillati</taxon>
        <taxon>Bacillota</taxon>
        <taxon>Bacilli</taxon>
        <taxon>Bacillales</taxon>
        <taxon>Bacillaceae</taxon>
        <taxon>Bacillus</taxon>
    </lineage>
</organism>
<gene>
    <name evidence="1" type="ORF">BSI_27400</name>
</gene>
<dbReference type="Proteomes" id="UP000011182">
    <property type="component" value="Unassembled WGS sequence"/>
</dbReference>
<evidence type="ECO:0000313" key="2">
    <source>
        <dbReference type="Proteomes" id="UP000011182"/>
    </source>
</evidence>
<sequence length="58" mass="6904">MRWFKSENWILIVQWSFEKAGITLPRTAQEQHEATKKQVEQLLISACKKITVEFLRTL</sequence>
<comment type="caution">
    <text evidence="1">The sequence shown here is derived from an EMBL/GenBank/DDBJ whole genome shotgun (WGS) entry which is preliminary data.</text>
</comment>
<reference evidence="1 2" key="1">
    <citation type="journal article" date="2014" name="Syst. Appl. Microbiol.">
        <title>Genomic insights into the taxonomic status of the three subspecies of Bacillus subtilis.</title>
        <authorList>
            <person name="Yi H."/>
            <person name="Chun J."/>
            <person name="Cha C.J."/>
        </authorList>
    </citation>
    <scope>NUCLEOTIDE SEQUENCE [LARGE SCALE GENOMIC DNA]</scope>
    <source>
        <strain evidence="1 2">KCTC 13429</strain>
    </source>
</reference>
<keyword evidence="2" id="KW-1185">Reference proteome</keyword>
<accession>A0A9W5PCY7</accession>
<dbReference type="GO" id="GO:0016787">
    <property type="term" value="F:hydrolase activity"/>
    <property type="evidence" value="ECO:0007669"/>
    <property type="project" value="UniProtKB-KW"/>
</dbReference>
<dbReference type="AlphaFoldDB" id="A0A9W5PCY7"/>
<protein>
    <submittedName>
        <fullName evidence="1">Cell wall hydrolase</fullName>
    </submittedName>
</protein>